<dbReference type="EMBL" id="JAPQKR010000015">
    <property type="protein sequence ID" value="KAJ5195025.1"/>
    <property type="molecule type" value="Genomic_DNA"/>
</dbReference>
<dbReference type="SUPFAM" id="SSF46565">
    <property type="entry name" value="Chaperone J-domain"/>
    <property type="match status" value="1"/>
</dbReference>
<dbReference type="FunFam" id="2.10.230.10:FF:000001">
    <property type="entry name" value="DnaJ subfamily A member 2"/>
    <property type="match status" value="1"/>
</dbReference>
<reference evidence="10" key="2">
    <citation type="journal article" date="2023" name="IMA Fungus">
        <title>Comparative genomic study of the Penicillium genus elucidates a diverse pangenome and 15 lateral gene transfer events.</title>
        <authorList>
            <person name="Petersen C."/>
            <person name="Sorensen T."/>
            <person name="Nielsen M.R."/>
            <person name="Sondergaard T.E."/>
            <person name="Sorensen J.L."/>
            <person name="Fitzpatrick D.A."/>
            <person name="Frisvad J.C."/>
            <person name="Nielsen K.L."/>
        </authorList>
    </citation>
    <scope>NUCLEOTIDE SEQUENCE</scope>
    <source>
        <strain evidence="10">IBT 15544</strain>
    </source>
</reference>
<dbReference type="SUPFAM" id="SSF49493">
    <property type="entry name" value="HSP40/DnaJ peptide-binding domain"/>
    <property type="match status" value="2"/>
</dbReference>
<dbReference type="GO" id="GO:0051082">
    <property type="term" value="F:unfolded protein binding"/>
    <property type="evidence" value="ECO:0007669"/>
    <property type="project" value="InterPro"/>
</dbReference>
<dbReference type="Gene3D" id="2.10.230.10">
    <property type="entry name" value="Heat shock protein DnaJ, cysteine-rich domain"/>
    <property type="match status" value="1"/>
</dbReference>
<dbReference type="CDD" id="cd10719">
    <property type="entry name" value="DnaJ_zf"/>
    <property type="match status" value="1"/>
</dbReference>
<dbReference type="PROSITE" id="PS50076">
    <property type="entry name" value="DNAJ_2"/>
    <property type="match status" value="1"/>
</dbReference>
<dbReference type="PANTHER" id="PTHR43888">
    <property type="entry name" value="DNAJ-LIKE-2, ISOFORM A-RELATED"/>
    <property type="match status" value="1"/>
</dbReference>
<dbReference type="RefSeq" id="XP_058305513.1">
    <property type="nucleotide sequence ID" value="XM_058455525.1"/>
</dbReference>
<gene>
    <name evidence="10" type="ORF">N7498_008463</name>
</gene>
<reference evidence="10" key="1">
    <citation type="submission" date="2022-12" db="EMBL/GenBank/DDBJ databases">
        <authorList>
            <person name="Petersen C."/>
        </authorList>
    </citation>
    <scope>NUCLEOTIDE SEQUENCE</scope>
    <source>
        <strain evidence="10">IBT 15544</strain>
    </source>
</reference>
<sequence>MCNHEYIIGHEVLEIQRGASKDEIRQAYRKAALSSHPDKVAEEERPAAEIKFKSVQEAYEILYDDQKREIYDRHGMGAFNGSGDPGMGGAGPDLDDILAQMFGGMGGMGGGMPGMDPFGGMGGMPGGPGAGPRKSRNEEQDYELSLMDLYKGKTVKFASVKNVICSLCNGKGGKERAKAKKCSTCDGVGYQEVIRNMGQFLTKATQPCTTCNGRGSFFSDKDKCKKCKGKRTVEAKKMLELYIPPGSKEGDKIVLEGEADQVPDQEPGDIVFRLVQEEHPVFERAGADLRAEIDVTLAEALTGFSRVVLKHLDERGIEITHPAGKVLESGQVLKVAGEGMPIKRSDARGDLYLIVNVKFPDEKWKPSPAVLEKLKEILPKPNAPIEASTVDEVQYDPKGNMEEFGAKDAQGASAWEDDEEEEPAQCAAQ</sequence>
<dbReference type="InterPro" id="IPR002939">
    <property type="entry name" value="DnaJ_C"/>
</dbReference>
<name>A0A9W9MA80_9EURO</name>
<evidence type="ECO:0000256" key="6">
    <source>
        <dbReference type="PROSITE-ProRule" id="PRU00546"/>
    </source>
</evidence>
<evidence type="ECO:0000313" key="11">
    <source>
        <dbReference type="Proteomes" id="UP001150904"/>
    </source>
</evidence>
<dbReference type="PRINTS" id="PR00625">
    <property type="entry name" value="JDOMAIN"/>
</dbReference>
<keyword evidence="1 6" id="KW-0479">Metal-binding</keyword>
<dbReference type="GO" id="GO:0008270">
    <property type="term" value="F:zinc ion binding"/>
    <property type="evidence" value="ECO:0007669"/>
    <property type="project" value="UniProtKB-KW"/>
</dbReference>
<dbReference type="Gene3D" id="2.60.260.20">
    <property type="entry name" value="Urease metallochaperone UreE, N-terminal domain"/>
    <property type="match status" value="2"/>
</dbReference>
<evidence type="ECO:0000256" key="7">
    <source>
        <dbReference type="SAM" id="MobiDB-lite"/>
    </source>
</evidence>
<dbReference type="OrthoDB" id="550424at2759"/>
<feature type="zinc finger region" description="CR-type" evidence="6">
    <location>
        <begin position="152"/>
        <end position="236"/>
    </location>
</feature>
<dbReference type="InterPro" id="IPR036869">
    <property type="entry name" value="J_dom_sf"/>
</dbReference>
<evidence type="ECO:0000256" key="3">
    <source>
        <dbReference type="ARBA" id="ARBA00022771"/>
    </source>
</evidence>
<feature type="region of interest" description="Disordered" evidence="7">
    <location>
        <begin position="385"/>
        <end position="429"/>
    </location>
</feature>
<dbReference type="InterPro" id="IPR036410">
    <property type="entry name" value="HSP_DnaJ_Cys-rich_dom_sf"/>
</dbReference>
<keyword evidence="5" id="KW-0143">Chaperone</keyword>
<evidence type="ECO:0000259" key="9">
    <source>
        <dbReference type="PROSITE" id="PS51188"/>
    </source>
</evidence>
<dbReference type="AlphaFoldDB" id="A0A9W9MA80"/>
<dbReference type="InterPro" id="IPR018253">
    <property type="entry name" value="DnaJ_domain_CS"/>
</dbReference>
<dbReference type="SMART" id="SM00271">
    <property type="entry name" value="DnaJ"/>
    <property type="match status" value="1"/>
</dbReference>
<dbReference type="InterPro" id="IPR001623">
    <property type="entry name" value="DnaJ_domain"/>
</dbReference>
<dbReference type="PROSITE" id="PS00636">
    <property type="entry name" value="DNAJ_1"/>
    <property type="match status" value="1"/>
</dbReference>
<keyword evidence="3 6" id="KW-0863">Zinc-finger</keyword>
<comment type="caution">
    <text evidence="10">The sequence shown here is derived from an EMBL/GenBank/DDBJ whole genome shotgun (WGS) entry which is preliminary data.</text>
</comment>
<protein>
    <submittedName>
        <fullName evidence="10">DnaJ domain protein</fullName>
    </submittedName>
</protein>
<evidence type="ECO:0000313" key="10">
    <source>
        <dbReference type="EMBL" id="KAJ5195025.1"/>
    </source>
</evidence>
<dbReference type="InterPro" id="IPR001305">
    <property type="entry name" value="HSP_DnaJ_Cys-rich_dom"/>
</dbReference>
<evidence type="ECO:0000256" key="2">
    <source>
        <dbReference type="ARBA" id="ARBA00022737"/>
    </source>
</evidence>
<organism evidence="10 11">
    <name type="scientific">Penicillium cinerascens</name>
    <dbReference type="NCBI Taxonomy" id="70096"/>
    <lineage>
        <taxon>Eukaryota</taxon>
        <taxon>Fungi</taxon>
        <taxon>Dikarya</taxon>
        <taxon>Ascomycota</taxon>
        <taxon>Pezizomycotina</taxon>
        <taxon>Eurotiomycetes</taxon>
        <taxon>Eurotiomycetidae</taxon>
        <taxon>Eurotiales</taxon>
        <taxon>Aspergillaceae</taxon>
        <taxon>Penicillium</taxon>
    </lineage>
</organism>
<keyword evidence="11" id="KW-1185">Reference proteome</keyword>
<dbReference type="GeneID" id="83182826"/>
<dbReference type="InterPro" id="IPR008971">
    <property type="entry name" value="HSP40/DnaJ_pept-bd"/>
</dbReference>
<feature type="domain" description="J" evidence="8">
    <location>
        <begin position="8"/>
        <end position="75"/>
    </location>
</feature>
<accession>A0A9W9MA80</accession>
<keyword evidence="2" id="KW-0677">Repeat</keyword>
<dbReference type="GO" id="GO:0030544">
    <property type="term" value="F:Hsp70 protein binding"/>
    <property type="evidence" value="ECO:0007669"/>
    <property type="project" value="InterPro"/>
</dbReference>
<evidence type="ECO:0000256" key="1">
    <source>
        <dbReference type="ARBA" id="ARBA00022723"/>
    </source>
</evidence>
<evidence type="ECO:0000259" key="8">
    <source>
        <dbReference type="PROSITE" id="PS50076"/>
    </source>
</evidence>
<dbReference type="FunFam" id="2.60.260.20:FF:000013">
    <property type="entry name" value="DnaJ subfamily B member 11"/>
    <property type="match status" value="1"/>
</dbReference>
<keyword evidence="4 6" id="KW-0862">Zinc</keyword>
<evidence type="ECO:0000256" key="5">
    <source>
        <dbReference type="ARBA" id="ARBA00023186"/>
    </source>
</evidence>
<dbReference type="Proteomes" id="UP001150904">
    <property type="component" value="Unassembled WGS sequence"/>
</dbReference>
<dbReference type="GO" id="GO:0006457">
    <property type="term" value="P:protein folding"/>
    <property type="evidence" value="ECO:0007669"/>
    <property type="project" value="InterPro"/>
</dbReference>
<dbReference type="SUPFAM" id="SSF57938">
    <property type="entry name" value="DnaJ/Hsp40 cysteine-rich domain"/>
    <property type="match status" value="1"/>
</dbReference>
<dbReference type="CDD" id="cd06257">
    <property type="entry name" value="DnaJ"/>
    <property type="match status" value="1"/>
</dbReference>
<dbReference type="Pfam" id="PF00226">
    <property type="entry name" value="DnaJ"/>
    <property type="match status" value="1"/>
</dbReference>
<dbReference type="Pfam" id="PF01556">
    <property type="entry name" value="DnaJ_C"/>
    <property type="match status" value="1"/>
</dbReference>
<feature type="domain" description="CR-type" evidence="9">
    <location>
        <begin position="152"/>
        <end position="236"/>
    </location>
</feature>
<dbReference type="PROSITE" id="PS51188">
    <property type="entry name" value="ZF_CR"/>
    <property type="match status" value="1"/>
</dbReference>
<evidence type="ECO:0000256" key="4">
    <source>
        <dbReference type="ARBA" id="ARBA00022833"/>
    </source>
</evidence>
<dbReference type="InterPro" id="IPR044713">
    <property type="entry name" value="DNJA1/2-like"/>
</dbReference>
<dbReference type="Gene3D" id="1.10.287.110">
    <property type="entry name" value="DnaJ domain"/>
    <property type="match status" value="1"/>
</dbReference>
<dbReference type="Pfam" id="PF00684">
    <property type="entry name" value="DnaJ_CXXCXGXG"/>
    <property type="match status" value="1"/>
</dbReference>
<proteinExistence type="predicted"/>
<dbReference type="CDD" id="cd10747">
    <property type="entry name" value="DnaJ_C"/>
    <property type="match status" value="1"/>
</dbReference>